<dbReference type="PROSITE" id="PS51343">
    <property type="entry name" value="PII_GLNB_DOM"/>
    <property type="match status" value="1"/>
</dbReference>
<dbReference type="KEGG" id="jeo:JMA_13830"/>
<dbReference type="GO" id="GO:0006808">
    <property type="term" value="P:regulation of nitrogen utilization"/>
    <property type="evidence" value="ECO:0007669"/>
    <property type="project" value="InterPro"/>
</dbReference>
<dbReference type="Proteomes" id="UP000031449">
    <property type="component" value="Chromosome"/>
</dbReference>
<dbReference type="SUPFAM" id="SSF54913">
    <property type="entry name" value="GlnB-like"/>
    <property type="match status" value="1"/>
</dbReference>
<dbReference type="InterPro" id="IPR002187">
    <property type="entry name" value="N-reg_PII"/>
</dbReference>
<proteinExistence type="inferred from homology"/>
<dbReference type="Gene3D" id="3.30.70.120">
    <property type="match status" value="1"/>
</dbReference>
<sequence>MKKIEAIVRPEVFQELREKLVHLGINGLTVFEAAGCGNQKGKKGAFRGTSYELPLVSRIKVEMVTEEHRTDEIVDAIIEACATGEVGDGKIFISPIEEIIRIRSGERGRQAVL</sequence>
<keyword evidence="1" id="KW-0597">Phosphoprotein</keyword>
<evidence type="ECO:0000256" key="2">
    <source>
        <dbReference type="RuleBase" id="RU003936"/>
    </source>
</evidence>
<dbReference type="SMART" id="SM00938">
    <property type="entry name" value="P-II"/>
    <property type="match status" value="1"/>
</dbReference>
<feature type="modified residue" description="O-UMP-tyrosine" evidence="1">
    <location>
        <position position="51"/>
    </location>
</feature>
<dbReference type="InterPro" id="IPR015867">
    <property type="entry name" value="N-reg_PII/ATP_PRibTrfase_C"/>
</dbReference>
<dbReference type="STRING" id="1508404.JMA_13830"/>
<dbReference type="PANTHER" id="PTHR30115">
    <property type="entry name" value="NITROGEN REGULATORY PROTEIN P-II"/>
    <property type="match status" value="1"/>
</dbReference>
<dbReference type="HOGENOM" id="CLU_082268_0_0_9"/>
<dbReference type="BioCyc" id="JESP1508404:G14D9-10637-MONOMER"/>
<protein>
    <submittedName>
        <fullName evidence="3">Nitrogen regulatory protein P-II</fullName>
    </submittedName>
</protein>
<dbReference type="InterPro" id="IPR011322">
    <property type="entry name" value="N-reg_PII-like_a/b"/>
</dbReference>
<dbReference type="PANTHER" id="PTHR30115:SF11">
    <property type="entry name" value="NITROGEN REGULATORY PROTEIN P-II HOMOLOG"/>
    <property type="match status" value="1"/>
</dbReference>
<keyword evidence="4" id="KW-1185">Reference proteome</keyword>
<accession>A0A0B5AK16</accession>
<dbReference type="InterPro" id="IPR017918">
    <property type="entry name" value="N-reg_PII_CS"/>
</dbReference>
<name>A0A0B5AK16_9BACL</name>
<evidence type="ECO:0000256" key="1">
    <source>
        <dbReference type="PIRSR" id="PIRSR602187-50"/>
    </source>
</evidence>
<comment type="similarity">
    <text evidence="2">Belongs to the P(II) protein family.</text>
</comment>
<evidence type="ECO:0000313" key="4">
    <source>
        <dbReference type="Proteomes" id="UP000031449"/>
    </source>
</evidence>
<gene>
    <name evidence="3" type="ORF">JMA_13830</name>
</gene>
<dbReference type="PROSITE" id="PS00638">
    <property type="entry name" value="PII_GLNB_CTER"/>
    <property type="match status" value="1"/>
</dbReference>
<dbReference type="OrthoDB" id="9802729at2"/>
<evidence type="ECO:0000313" key="3">
    <source>
        <dbReference type="EMBL" id="AJD90700.1"/>
    </source>
</evidence>
<organism evidence="3 4">
    <name type="scientific">Jeotgalibacillus malaysiensis</name>
    <dbReference type="NCBI Taxonomy" id="1508404"/>
    <lineage>
        <taxon>Bacteria</taxon>
        <taxon>Bacillati</taxon>
        <taxon>Bacillota</taxon>
        <taxon>Bacilli</taxon>
        <taxon>Bacillales</taxon>
        <taxon>Caryophanaceae</taxon>
        <taxon>Jeotgalibacillus</taxon>
    </lineage>
</organism>
<dbReference type="GO" id="GO:0030234">
    <property type="term" value="F:enzyme regulator activity"/>
    <property type="evidence" value="ECO:0007669"/>
    <property type="project" value="InterPro"/>
</dbReference>
<dbReference type="EMBL" id="CP009416">
    <property type="protein sequence ID" value="AJD90700.1"/>
    <property type="molecule type" value="Genomic_DNA"/>
</dbReference>
<dbReference type="Pfam" id="PF00543">
    <property type="entry name" value="P-II"/>
    <property type="match status" value="1"/>
</dbReference>
<reference evidence="3 4" key="1">
    <citation type="submission" date="2014-08" db="EMBL/GenBank/DDBJ databases">
        <title>Complete genome of a marine bacteria Jeotgalibacillus malaysiensis.</title>
        <authorList>
            <person name="Yaakop A.S."/>
            <person name="Chan K.-G."/>
            <person name="Goh K.M."/>
        </authorList>
    </citation>
    <scope>NUCLEOTIDE SEQUENCE [LARGE SCALE GENOMIC DNA]</scope>
    <source>
        <strain evidence="3 4">D5</strain>
    </source>
</reference>
<dbReference type="PRINTS" id="PR00340">
    <property type="entry name" value="PIIGLNB"/>
</dbReference>
<dbReference type="GO" id="GO:0005829">
    <property type="term" value="C:cytosol"/>
    <property type="evidence" value="ECO:0007669"/>
    <property type="project" value="TreeGrafter"/>
</dbReference>
<dbReference type="GO" id="GO:0005524">
    <property type="term" value="F:ATP binding"/>
    <property type="evidence" value="ECO:0007669"/>
    <property type="project" value="TreeGrafter"/>
</dbReference>
<dbReference type="AlphaFoldDB" id="A0A0B5AK16"/>